<dbReference type="EMBL" id="JAHFXS010009311">
    <property type="protein sequence ID" value="KAG9916542.1"/>
    <property type="molecule type" value="Genomic_DNA"/>
</dbReference>
<evidence type="ECO:0000313" key="3">
    <source>
        <dbReference type="Proteomes" id="UP000729357"/>
    </source>
</evidence>
<gene>
    <name evidence="2" type="ORF">KCU98_g22886</name>
</gene>
<comment type="caution">
    <text evidence="2">The sequence shown here is derived from an EMBL/GenBank/DDBJ whole genome shotgun (WGS) entry which is preliminary data.</text>
</comment>
<dbReference type="Proteomes" id="UP000729357">
    <property type="component" value="Unassembled WGS sequence"/>
</dbReference>
<evidence type="ECO:0000256" key="1">
    <source>
        <dbReference type="SAM" id="MobiDB-lite"/>
    </source>
</evidence>
<feature type="region of interest" description="Disordered" evidence="1">
    <location>
        <begin position="1"/>
        <end position="33"/>
    </location>
</feature>
<accession>A0A9P8EZ53</accession>
<feature type="compositionally biased region" description="Polar residues" evidence="1">
    <location>
        <begin position="54"/>
        <end position="84"/>
    </location>
</feature>
<feature type="region of interest" description="Disordered" evidence="1">
    <location>
        <begin position="45"/>
        <end position="132"/>
    </location>
</feature>
<sequence>MSIIRVPLSDSRFSTLSPNTTSSAAEPSHAQPQIVFTRQLWERTMPSAEHDDSSTSSQGIASNRGVNSRRVSTNISIAPQVQHSPKSRLSDTPLTPEESPPFHDHRKRSADALDQDELQDVSPSHTRDGSTESAVNFCLCQPEPKVPRPRNAFILYRQNRQAAVV</sequence>
<proteinExistence type="predicted"/>
<reference evidence="2" key="1">
    <citation type="journal article" date="2021" name="J Fungi (Basel)">
        <title>Virulence traits and population genomics of the black yeast Aureobasidium melanogenum.</title>
        <authorList>
            <person name="Cernosa A."/>
            <person name="Sun X."/>
            <person name="Gostincar C."/>
            <person name="Fang C."/>
            <person name="Gunde-Cimerman N."/>
            <person name="Song Z."/>
        </authorList>
    </citation>
    <scope>NUCLEOTIDE SEQUENCE</scope>
    <source>
        <strain evidence="2">EXF-9298</strain>
    </source>
</reference>
<keyword evidence="3" id="KW-1185">Reference proteome</keyword>
<feature type="non-terminal residue" evidence="2">
    <location>
        <position position="165"/>
    </location>
</feature>
<organism evidence="2 3">
    <name type="scientific">Aureobasidium melanogenum</name>
    <name type="common">Aureobasidium pullulans var. melanogenum</name>
    <dbReference type="NCBI Taxonomy" id="46634"/>
    <lineage>
        <taxon>Eukaryota</taxon>
        <taxon>Fungi</taxon>
        <taxon>Dikarya</taxon>
        <taxon>Ascomycota</taxon>
        <taxon>Pezizomycotina</taxon>
        <taxon>Dothideomycetes</taxon>
        <taxon>Dothideomycetidae</taxon>
        <taxon>Dothideales</taxon>
        <taxon>Saccotheciaceae</taxon>
        <taxon>Aureobasidium</taxon>
    </lineage>
</organism>
<evidence type="ECO:0000313" key="2">
    <source>
        <dbReference type="EMBL" id="KAG9916542.1"/>
    </source>
</evidence>
<dbReference type="AlphaFoldDB" id="A0A9P8EZ53"/>
<feature type="compositionally biased region" description="Polar residues" evidence="1">
    <location>
        <begin position="11"/>
        <end position="33"/>
    </location>
</feature>
<reference evidence="2" key="2">
    <citation type="submission" date="2021-08" db="EMBL/GenBank/DDBJ databases">
        <authorList>
            <person name="Gostincar C."/>
            <person name="Sun X."/>
            <person name="Song Z."/>
            <person name="Gunde-Cimerman N."/>
        </authorList>
    </citation>
    <scope>NUCLEOTIDE SEQUENCE</scope>
    <source>
        <strain evidence="2">EXF-9298</strain>
    </source>
</reference>
<protein>
    <submittedName>
        <fullName evidence="2">Uncharacterized protein</fullName>
    </submittedName>
</protein>
<name>A0A9P8EZ53_AURME</name>